<dbReference type="OrthoDB" id="5868871at2"/>
<dbReference type="STRING" id="1330534.L323_08740"/>
<organism evidence="1 2">
    <name type="scientific">Ruminiclostridium papyrosolvens C7</name>
    <dbReference type="NCBI Taxonomy" id="1330534"/>
    <lineage>
        <taxon>Bacteria</taxon>
        <taxon>Bacillati</taxon>
        <taxon>Bacillota</taxon>
        <taxon>Clostridia</taxon>
        <taxon>Eubacteriales</taxon>
        <taxon>Oscillospiraceae</taxon>
        <taxon>Ruminiclostridium</taxon>
    </lineage>
</organism>
<reference evidence="1 2" key="1">
    <citation type="journal article" date="2013" name="Genome Announc.">
        <title>Draft Genome Sequence of the Cellulolytic Bacterium Clostridium papyrosolvens C7 (ATCC 700395).</title>
        <authorList>
            <person name="Zepeda V."/>
            <person name="Dassa B."/>
            <person name="Borovok I."/>
            <person name="Lamed R."/>
            <person name="Bayer E.A."/>
            <person name="Cate J.H."/>
        </authorList>
    </citation>
    <scope>NUCLEOTIDE SEQUENCE [LARGE SCALE GENOMIC DNA]</scope>
    <source>
        <strain evidence="1 2">C7</strain>
    </source>
</reference>
<evidence type="ECO:0000313" key="1">
    <source>
        <dbReference type="EMBL" id="EPR12323.1"/>
    </source>
</evidence>
<proteinExistence type="predicted"/>
<evidence type="ECO:0000313" key="2">
    <source>
        <dbReference type="Proteomes" id="UP000016860"/>
    </source>
</evidence>
<dbReference type="AlphaFoldDB" id="U4R3S7"/>
<sequence length="164" mass="18781">MEVRTIKSVQEIIDSSLKLIESMVEDNKTDKEIADKLGVGYSTYKKYKATNDDLKAVISEGKDKKNQRVEQAVFKTAVGYTYWEEVATKVKCQELAEDGTTILEKESVVISEVKKYKGPDLAAQKYYLNNREKARWKDDPHAVENNKKLTKLKEKEVNSKTINI</sequence>
<dbReference type="RefSeq" id="WP_020815293.1">
    <property type="nucleotide sequence ID" value="NZ_ATAY01000028.1"/>
</dbReference>
<dbReference type="PATRIC" id="fig|1330534.3.peg.1739"/>
<name>U4R3S7_9FIRM</name>
<dbReference type="Proteomes" id="UP000016860">
    <property type="component" value="Unassembled WGS sequence"/>
</dbReference>
<comment type="caution">
    <text evidence="1">The sequence shown here is derived from an EMBL/GenBank/DDBJ whole genome shotgun (WGS) entry which is preliminary data.</text>
</comment>
<gene>
    <name evidence="1" type="ORF">L323_08740</name>
</gene>
<protein>
    <submittedName>
        <fullName evidence="1">Xaa-His dipeptidase</fullName>
    </submittedName>
</protein>
<accession>U4R3S7</accession>
<dbReference type="EMBL" id="ATAY01000028">
    <property type="protein sequence ID" value="EPR12323.1"/>
    <property type="molecule type" value="Genomic_DNA"/>
</dbReference>